<sequence>MRRAAREGWMTVDRRTFLGFAGGLLCCAPAVPALAQASSRVSAASFSFEKLDGGRISLGAYLGKPVLVVNTASRCGLAGQLGDMAELWTRYHDRGLMIVAVPSNDFWQEPGDPAAIRQSGAAHGANYPFAAVQKVTGADAHPFYRWAARLEPQSTPSWNFHKYLVGADGGLAGSFSSRTSPTDPKIVAAIERELASPAQAPAVR</sequence>
<evidence type="ECO:0000313" key="6">
    <source>
        <dbReference type="Proteomes" id="UP001143309"/>
    </source>
</evidence>
<evidence type="ECO:0000256" key="1">
    <source>
        <dbReference type="ARBA" id="ARBA00006926"/>
    </source>
</evidence>
<dbReference type="GO" id="GO:0004601">
    <property type="term" value="F:peroxidase activity"/>
    <property type="evidence" value="ECO:0007669"/>
    <property type="project" value="UniProtKB-KW"/>
</dbReference>
<dbReference type="PRINTS" id="PR01011">
    <property type="entry name" value="GLUTPROXDASE"/>
</dbReference>
<dbReference type="PANTHER" id="PTHR11592">
    <property type="entry name" value="GLUTATHIONE PEROXIDASE"/>
    <property type="match status" value="1"/>
</dbReference>
<dbReference type="InterPro" id="IPR029759">
    <property type="entry name" value="GPX_AS"/>
</dbReference>
<dbReference type="GO" id="GO:0034599">
    <property type="term" value="P:cellular response to oxidative stress"/>
    <property type="evidence" value="ECO:0007669"/>
    <property type="project" value="TreeGrafter"/>
</dbReference>
<keyword evidence="6" id="KW-1185">Reference proteome</keyword>
<dbReference type="Pfam" id="PF00255">
    <property type="entry name" value="GSHPx"/>
    <property type="match status" value="1"/>
</dbReference>
<gene>
    <name evidence="5" type="ORF">GCM10008174_25180</name>
</gene>
<dbReference type="PANTHER" id="PTHR11592:SF78">
    <property type="entry name" value="GLUTATHIONE PEROXIDASE"/>
    <property type="match status" value="1"/>
</dbReference>
<comment type="similarity">
    <text evidence="1 4">Belongs to the glutathione peroxidase family.</text>
</comment>
<evidence type="ECO:0000256" key="4">
    <source>
        <dbReference type="RuleBase" id="RU000499"/>
    </source>
</evidence>
<reference evidence="5" key="1">
    <citation type="journal article" date="2014" name="Int. J. Syst. Evol. Microbiol.">
        <title>Complete genome sequence of Corynebacterium casei LMG S-19264T (=DSM 44701T), isolated from a smear-ripened cheese.</title>
        <authorList>
            <consortium name="US DOE Joint Genome Institute (JGI-PGF)"/>
            <person name="Walter F."/>
            <person name="Albersmeier A."/>
            <person name="Kalinowski J."/>
            <person name="Ruckert C."/>
        </authorList>
    </citation>
    <scope>NUCLEOTIDE SEQUENCE</scope>
    <source>
        <strain evidence="5">VKM B-2748</strain>
    </source>
</reference>
<reference evidence="5" key="2">
    <citation type="submission" date="2023-01" db="EMBL/GenBank/DDBJ databases">
        <authorList>
            <person name="Sun Q."/>
            <person name="Evtushenko L."/>
        </authorList>
    </citation>
    <scope>NUCLEOTIDE SEQUENCE</scope>
    <source>
        <strain evidence="5">VKM B-2748</strain>
    </source>
</reference>
<dbReference type="CDD" id="cd00340">
    <property type="entry name" value="GSH_Peroxidase"/>
    <property type="match status" value="1"/>
</dbReference>
<dbReference type="InterPro" id="IPR036249">
    <property type="entry name" value="Thioredoxin-like_sf"/>
</dbReference>
<comment type="caution">
    <text evidence="5">The sequence shown here is derived from an EMBL/GenBank/DDBJ whole genome shotgun (WGS) entry which is preliminary data.</text>
</comment>
<protein>
    <recommendedName>
        <fullName evidence="4">Glutathione peroxidase</fullName>
    </recommendedName>
</protein>
<evidence type="ECO:0000313" key="5">
    <source>
        <dbReference type="EMBL" id="GLK80777.1"/>
    </source>
</evidence>
<dbReference type="Gene3D" id="3.40.30.10">
    <property type="entry name" value="Glutaredoxin"/>
    <property type="match status" value="1"/>
</dbReference>
<evidence type="ECO:0000256" key="2">
    <source>
        <dbReference type="ARBA" id="ARBA00022559"/>
    </source>
</evidence>
<dbReference type="EMBL" id="BSFL01000003">
    <property type="protein sequence ID" value="GLK80777.1"/>
    <property type="molecule type" value="Genomic_DNA"/>
</dbReference>
<dbReference type="Proteomes" id="UP001143309">
    <property type="component" value="Unassembled WGS sequence"/>
</dbReference>
<keyword evidence="3 4" id="KW-0560">Oxidoreductase</keyword>
<dbReference type="PROSITE" id="PS00460">
    <property type="entry name" value="GLUTATHIONE_PEROXID_1"/>
    <property type="match status" value="1"/>
</dbReference>
<dbReference type="SUPFAM" id="SSF52833">
    <property type="entry name" value="Thioredoxin-like"/>
    <property type="match status" value="1"/>
</dbReference>
<dbReference type="AlphaFoldDB" id="A0A9W6JP67"/>
<name>A0A9W6JP67_9HYPH</name>
<dbReference type="InterPro" id="IPR000889">
    <property type="entry name" value="Glutathione_peroxidase"/>
</dbReference>
<accession>A0A9W6JP67</accession>
<evidence type="ECO:0000256" key="3">
    <source>
        <dbReference type="ARBA" id="ARBA00023002"/>
    </source>
</evidence>
<keyword evidence="2 4" id="KW-0575">Peroxidase</keyword>
<dbReference type="PROSITE" id="PS51355">
    <property type="entry name" value="GLUTATHIONE_PEROXID_3"/>
    <property type="match status" value="1"/>
</dbReference>
<organism evidence="5 6">
    <name type="scientific">Methylopila turkensis</name>
    <dbReference type="NCBI Taxonomy" id="1437816"/>
    <lineage>
        <taxon>Bacteria</taxon>
        <taxon>Pseudomonadati</taxon>
        <taxon>Pseudomonadota</taxon>
        <taxon>Alphaproteobacteria</taxon>
        <taxon>Hyphomicrobiales</taxon>
        <taxon>Methylopilaceae</taxon>
        <taxon>Methylopila</taxon>
    </lineage>
</organism>
<proteinExistence type="inferred from homology"/>